<evidence type="ECO:0000313" key="1">
    <source>
        <dbReference type="EMBL" id="RGM69923.1"/>
    </source>
</evidence>
<name>A0A3E4Y7T3_9FIRM</name>
<comment type="caution">
    <text evidence="1">The sequence shown here is derived from an EMBL/GenBank/DDBJ whole genome shotgun (WGS) entry which is preliminary data.</text>
</comment>
<proteinExistence type="predicted"/>
<dbReference type="AlphaFoldDB" id="A0A3E4Y7T3"/>
<sequence>MDIDKIFSAIWEGKEWIFSGIGVVALGFIGKRIIGKKSGENSDTYTVKSKMHDNNNVSGGNNITGKKNQIIQNDNSNAISVKGNGNVAGNGNNITNNFIYPNNDNNLKENADSWFSERFNVLLSLLNDARGFFEKEYTVEYVSSLIGLKNVDELKVYLNQGKEPDDEFKKKFVDVFGINEEWMVHGRGEFPFASNIKFLYDNPMDILRREDLKIINKFIVVIGDVEGRRHACIIRKRDELCYELYPKYFVLNSHVGGAGTRQLVGLYRFLREADRIKKLAGVVYDASEEQMEKLMKGEFQPKKVEQFKVASNFFDSFMCISEKEIERNKNFWDEEFILVQQIIAANIKDCDRINQEYDLKLIKKNLGEDSQDKEEESNDIDLFDSSTPFFDYRFGKAFPGVRGIKEFTNPKECVDRLQILLKKPLNGKKLGGPIWWIRGSGNCDISGFERVTDDKFLMDGDEIKVKRIVVYAAGEYYKKFVYVETYPEEETGLYTKDDALVEEWTDRYGYYYEEYAEYENKKVTRAEYDDGAAVIDGKVVDLNGKAKLRTRYLTPYNFIICAHFNPMNSNVYDDMLEKLLNGILKGKNSVEEIVEAIKKMPKHRREM</sequence>
<dbReference type="RefSeq" id="WP_117719053.1">
    <property type="nucleotide sequence ID" value="NZ_QSTP01000013.1"/>
</dbReference>
<evidence type="ECO:0000313" key="2">
    <source>
        <dbReference type="Proteomes" id="UP000260758"/>
    </source>
</evidence>
<dbReference type="EMBL" id="QSTP01000013">
    <property type="protein sequence ID" value="RGM69923.1"/>
    <property type="molecule type" value="Genomic_DNA"/>
</dbReference>
<gene>
    <name evidence="1" type="ORF">DXB99_11935</name>
</gene>
<protein>
    <submittedName>
        <fullName evidence="1">Uncharacterized protein</fullName>
    </submittedName>
</protein>
<accession>A0A3E4Y7T3</accession>
<dbReference type="Proteomes" id="UP000260758">
    <property type="component" value="Unassembled WGS sequence"/>
</dbReference>
<reference evidence="1 2" key="1">
    <citation type="submission" date="2018-08" db="EMBL/GenBank/DDBJ databases">
        <title>A genome reference for cultivated species of the human gut microbiota.</title>
        <authorList>
            <person name="Zou Y."/>
            <person name="Xue W."/>
            <person name="Luo G."/>
        </authorList>
    </citation>
    <scope>NUCLEOTIDE SEQUENCE [LARGE SCALE GENOMIC DNA]</scope>
    <source>
        <strain evidence="1 2">OM07-13</strain>
    </source>
</reference>
<organism evidence="1 2">
    <name type="scientific">Agathobacter rectalis</name>
    <dbReference type="NCBI Taxonomy" id="39491"/>
    <lineage>
        <taxon>Bacteria</taxon>
        <taxon>Bacillati</taxon>
        <taxon>Bacillota</taxon>
        <taxon>Clostridia</taxon>
        <taxon>Lachnospirales</taxon>
        <taxon>Lachnospiraceae</taxon>
        <taxon>Agathobacter</taxon>
    </lineage>
</organism>